<dbReference type="Pfam" id="PF13460">
    <property type="entry name" value="NAD_binding_10"/>
    <property type="match status" value="1"/>
</dbReference>
<keyword evidence="4" id="KW-1185">Reference proteome</keyword>
<dbReference type="PANTHER" id="PTHR43355">
    <property type="entry name" value="FLAVIN REDUCTASE (NADPH)"/>
    <property type="match status" value="1"/>
</dbReference>
<evidence type="ECO:0000256" key="1">
    <source>
        <dbReference type="ARBA" id="ARBA00038376"/>
    </source>
</evidence>
<dbReference type="EMBL" id="JAKNSF020000061">
    <property type="protein sequence ID" value="KAK7723289.1"/>
    <property type="molecule type" value="Genomic_DNA"/>
</dbReference>
<dbReference type="InterPro" id="IPR016040">
    <property type="entry name" value="NAD(P)-bd_dom"/>
</dbReference>
<sequence length="220" mass="23275">MSGKTILVLGATGACGVEFCNQALKAGHSLIIFARAPSKLPPSIKDSPKVSTIEGKFADAKDREKAAKSGADVLVTFMGPVTMSSGAPPGAFYKEFLPQVIENGIKRALILTTPSFPQPEDQGGLKWTASKTVVRLIGGSAYSEMIGIGDTVSAIPTDKLRWTLFRVGWLNNGPAQHVNATYTGSGEDSLGISRASIAAWLVEEIVAEKFVGKAPYICNF</sequence>
<proteinExistence type="inferred from homology"/>
<reference evidence="3 4" key="1">
    <citation type="submission" date="2024-02" db="EMBL/GenBank/DDBJ databases">
        <title>De novo assembly and annotation of 12 fungi associated with fruit tree decline syndrome in Ontario, Canada.</title>
        <authorList>
            <person name="Sulman M."/>
            <person name="Ellouze W."/>
            <person name="Ilyukhin E."/>
        </authorList>
    </citation>
    <scope>NUCLEOTIDE SEQUENCE [LARGE SCALE GENOMIC DNA]</scope>
    <source>
        <strain evidence="3 4">M169</strain>
    </source>
</reference>
<feature type="domain" description="NAD(P)-binding" evidence="2">
    <location>
        <begin position="10"/>
        <end position="205"/>
    </location>
</feature>
<dbReference type="SUPFAM" id="SSF51735">
    <property type="entry name" value="NAD(P)-binding Rossmann-fold domains"/>
    <property type="match status" value="1"/>
</dbReference>
<dbReference type="InterPro" id="IPR051606">
    <property type="entry name" value="Polyketide_Oxido-like"/>
</dbReference>
<organism evidence="3 4">
    <name type="scientific">Diaporthe eres</name>
    <name type="common">Phomopsis oblonga</name>
    <dbReference type="NCBI Taxonomy" id="83184"/>
    <lineage>
        <taxon>Eukaryota</taxon>
        <taxon>Fungi</taxon>
        <taxon>Dikarya</taxon>
        <taxon>Ascomycota</taxon>
        <taxon>Pezizomycotina</taxon>
        <taxon>Sordariomycetes</taxon>
        <taxon>Sordariomycetidae</taxon>
        <taxon>Diaporthales</taxon>
        <taxon>Diaporthaceae</taxon>
        <taxon>Diaporthe</taxon>
        <taxon>Diaporthe eres species complex</taxon>
    </lineage>
</organism>
<evidence type="ECO:0000313" key="3">
    <source>
        <dbReference type="EMBL" id="KAK7723289.1"/>
    </source>
</evidence>
<dbReference type="InterPro" id="IPR036291">
    <property type="entry name" value="NAD(P)-bd_dom_sf"/>
</dbReference>
<comment type="caution">
    <text evidence="3">The sequence shown here is derived from an EMBL/GenBank/DDBJ whole genome shotgun (WGS) entry which is preliminary data.</text>
</comment>
<name>A0ABR1P159_DIAER</name>
<evidence type="ECO:0000313" key="4">
    <source>
        <dbReference type="Proteomes" id="UP001430848"/>
    </source>
</evidence>
<comment type="similarity">
    <text evidence="1">Belongs to the avfA family.</text>
</comment>
<evidence type="ECO:0000259" key="2">
    <source>
        <dbReference type="Pfam" id="PF13460"/>
    </source>
</evidence>
<gene>
    <name evidence="3" type="ORF">SLS63_008942</name>
</gene>
<dbReference type="Proteomes" id="UP001430848">
    <property type="component" value="Unassembled WGS sequence"/>
</dbReference>
<dbReference type="Gene3D" id="3.40.50.720">
    <property type="entry name" value="NAD(P)-binding Rossmann-like Domain"/>
    <property type="match status" value="1"/>
</dbReference>
<dbReference type="PROSITE" id="PS51257">
    <property type="entry name" value="PROKAR_LIPOPROTEIN"/>
    <property type="match status" value="1"/>
</dbReference>
<dbReference type="PANTHER" id="PTHR43355:SF2">
    <property type="entry name" value="FLAVIN REDUCTASE (NADPH)"/>
    <property type="match status" value="1"/>
</dbReference>
<accession>A0ABR1P159</accession>
<protein>
    <recommendedName>
        <fullName evidence="2">NAD(P)-binding domain-containing protein</fullName>
    </recommendedName>
</protein>